<keyword evidence="1" id="KW-0472">Membrane</keyword>
<keyword evidence="1" id="KW-1133">Transmembrane helix</keyword>
<keyword evidence="1" id="KW-0812">Transmembrane</keyword>
<keyword evidence="3" id="KW-0808">Transferase</keyword>
<name>A0A559K6G4_9BACL</name>
<protein>
    <submittedName>
        <fullName evidence="3">Glycosyltransferase family 2 protein</fullName>
    </submittedName>
</protein>
<feature type="domain" description="Glycosyltransferase 2-like" evidence="2">
    <location>
        <begin position="6"/>
        <end position="164"/>
    </location>
</feature>
<dbReference type="GO" id="GO:0006487">
    <property type="term" value="P:protein N-linked glycosylation"/>
    <property type="evidence" value="ECO:0007669"/>
    <property type="project" value="TreeGrafter"/>
</dbReference>
<feature type="transmembrane region" description="Helical" evidence="1">
    <location>
        <begin position="214"/>
        <end position="230"/>
    </location>
</feature>
<dbReference type="PANTHER" id="PTHR10859:SF114">
    <property type="entry name" value="DOLICHOL-PHOSPHATE MANNOSYLTRANSFERASE"/>
    <property type="match status" value="1"/>
</dbReference>
<evidence type="ECO:0000313" key="3">
    <source>
        <dbReference type="EMBL" id="TVY07711.1"/>
    </source>
</evidence>
<evidence type="ECO:0000313" key="4">
    <source>
        <dbReference type="Proteomes" id="UP000317036"/>
    </source>
</evidence>
<comment type="caution">
    <text evidence="3">The sequence shown here is derived from an EMBL/GenBank/DDBJ whole genome shotgun (WGS) entry which is preliminary data.</text>
</comment>
<proteinExistence type="predicted"/>
<dbReference type="Proteomes" id="UP000317036">
    <property type="component" value="Unassembled WGS sequence"/>
</dbReference>
<dbReference type="EMBL" id="VNJI01000033">
    <property type="protein sequence ID" value="TVY07711.1"/>
    <property type="molecule type" value="Genomic_DNA"/>
</dbReference>
<accession>A0A559K6G4</accession>
<dbReference type="Gene3D" id="3.90.550.10">
    <property type="entry name" value="Spore Coat Polysaccharide Biosynthesis Protein SpsA, Chain A"/>
    <property type="match status" value="1"/>
</dbReference>
<reference evidence="3 4" key="1">
    <citation type="submission" date="2019-07" db="EMBL/GenBank/DDBJ databases">
        <authorList>
            <person name="Kim J."/>
        </authorList>
    </citation>
    <scope>NUCLEOTIDE SEQUENCE [LARGE SCALE GENOMIC DNA]</scope>
    <source>
        <strain evidence="3 4">JC52</strain>
    </source>
</reference>
<dbReference type="InterPro" id="IPR029044">
    <property type="entry name" value="Nucleotide-diphossugar_trans"/>
</dbReference>
<evidence type="ECO:0000259" key="2">
    <source>
        <dbReference type="Pfam" id="PF00535"/>
    </source>
</evidence>
<dbReference type="CDD" id="cd04179">
    <property type="entry name" value="DPM_DPG-synthase_like"/>
    <property type="match status" value="1"/>
</dbReference>
<dbReference type="GO" id="GO:0016740">
    <property type="term" value="F:transferase activity"/>
    <property type="evidence" value="ECO:0007669"/>
    <property type="project" value="UniProtKB-KW"/>
</dbReference>
<organism evidence="3 4">
    <name type="scientific">Paenibacillus cremeus</name>
    <dbReference type="NCBI Taxonomy" id="2163881"/>
    <lineage>
        <taxon>Bacteria</taxon>
        <taxon>Bacillati</taxon>
        <taxon>Bacillota</taxon>
        <taxon>Bacilli</taxon>
        <taxon>Bacillales</taxon>
        <taxon>Paenibacillaceae</taxon>
        <taxon>Paenibacillus</taxon>
    </lineage>
</organism>
<dbReference type="RefSeq" id="WP_144851331.1">
    <property type="nucleotide sequence ID" value="NZ_VNJI01000033.1"/>
</dbReference>
<dbReference type="PANTHER" id="PTHR10859">
    <property type="entry name" value="GLYCOSYL TRANSFERASE"/>
    <property type="match status" value="1"/>
</dbReference>
<gene>
    <name evidence="3" type="ORF">FPZ49_22795</name>
</gene>
<dbReference type="AlphaFoldDB" id="A0A559K6G4"/>
<dbReference type="Pfam" id="PF00535">
    <property type="entry name" value="Glycos_transf_2"/>
    <property type="match status" value="1"/>
</dbReference>
<dbReference type="OrthoDB" id="9810303at2"/>
<sequence length="246" mass="27717">MKRFLVVIPSYNEELNLPGVLRELLGLRLETDVLVVNDGSKDRTAAVASEFPVHVVSHPCNLGYGAALQTGFKYAVKQGYDYVLTLDADGQHNALDLIMIIKEIERGEADIVIGSRYIEALGYTSGPVKRLAVVFFRGLIRLFTKAKISDPTSGQRGFKRHVFQYYAGSGRFPQDFPDVDVLIHMLLRKYRIKEISATMRERKQGVSMHSGLKPIFYMIKMMLCIVLVLIRSKRESYKEAKAGVKA</sequence>
<dbReference type="InterPro" id="IPR001173">
    <property type="entry name" value="Glyco_trans_2-like"/>
</dbReference>
<dbReference type="SUPFAM" id="SSF53448">
    <property type="entry name" value="Nucleotide-diphospho-sugar transferases"/>
    <property type="match status" value="1"/>
</dbReference>
<keyword evidence="4" id="KW-1185">Reference proteome</keyword>
<evidence type="ECO:0000256" key="1">
    <source>
        <dbReference type="SAM" id="Phobius"/>
    </source>
</evidence>